<comment type="caution">
    <text evidence="9">The sequence shown here is derived from an EMBL/GenBank/DDBJ whole genome shotgun (WGS) entry which is preliminary data.</text>
</comment>
<feature type="binding site" evidence="7">
    <location>
        <begin position="182"/>
        <end position="183"/>
    </location>
    <ligand>
        <name>substrate</name>
    </ligand>
</feature>
<comment type="catalytic activity">
    <reaction evidence="7">
        <text>ITP + H2O = IMP + diphosphate + H(+)</text>
        <dbReference type="Rhea" id="RHEA:29399"/>
        <dbReference type="ChEBI" id="CHEBI:15377"/>
        <dbReference type="ChEBI" id="CHEBI:15378"/>
        <dbReference type="ChEBI" id="CHEBI:33019"/>
        <dbReference type="ChEBI" id="CHEBI:58053"/>
        <dbReference type="ChEBI" id="CHEBI:61402"/>
        <dbReference type="EC" id="3.6.1.66"/>
    </reaction>
</comment>
<dbReference type="CDD" id="cd00515">
    <property type="entry name" value="HAM1"/>
    <property type="match status" value="1"/>
</dbReference>
<comment type="catalytic activity">
    <reaction evidence="7">
        <text>XTP + H2O = XMP + diphosphate + H(+)</text>
        <dbReference type="Rhea" id="RHEA:28610"/>
        <dbReference type="ChEBI" id="CHEBI:15377"/>
        <dbReference type="ChEBI" id="CHEBI:15378"/>
        <dbReference type="ChEBI" id="CHEBI:33019"/>
        <dbReference type="ChEBI" id="CHEBI:57464"/>
        <dbReference type="ChEBI" id="CHEBI:61314"/>
        <dbReference type="EC" id="3.6.1.66"/>
    </reaction>
</comment>
<keyword evidence="10" id="KW-1185">Reference proteome</keyword>
<dbReference type="EMBL" id="LNQR01000089">
    <property type="protein sequence ID" value="KWT82463.1"/>
    <property type="molecule type" value="Genomic_DNA"/>
</dbReference>
<dbReference type="GO" id="GO:0016787">
    <property type="term" value="F:hydrolase activity"/>
    <property type="evidence" value="ECO:0007669"/>
    <property type="project" value="UniProtKB-KW"/>
</dbReference>
<evidence type="ECO:0000256" key="6">
    <source>
        <dbReference type="ARBA" id="ARBA00023080"/>
    </source>
</evidence>
<dbReference type="EC" id="3.6.1.66" evidence="7"/>
<dbReference type="NCBIfam" id="TIGR00042">
    <property type="entry name" value="RdgB/HAM1 family non-canonical purine NTP pyrophosphatase"/>
    <property type="match status" value="1"/>
</dbReference>
<keyword evidence="5 7" id="KW-0460">Magnesium</keyword>
<comment type="caution">
    <text evidence="7">Lacks conserved residue(s) required for the propagation of feature annotation.</text>
</comment>
<organism evidence="9 10">
    <name type="scientific">Candidatus Magnetominusculus xianensis</name>
    <dbReference type="NCBI Taxonomy" id="1748249"/>
    <lineage>
        <taxon>Bacteria</taxon>
        <taxon>Pseudomonadati</taxon>
        <taxon>Nitrospirota</taxon>
        <taxon>Nitrospiria</taxon>
        <taxon>Nitrospirales</taxon>
        <taxon>Nitrospiraceae</taxon>
        <taxon>Candidatus Magnetominusculus</taxon>
    </lineage>
</organism>
<evidence type="ECO:0000313" key="9">
    <source>
        <dbReference type="EMBL" id="KWT82463.1"/>
    </source>
</evidence>
<dbReference type="InterPro" id="IPR002637">
    <property type="entry name" value="RdgB/HAM1"/>
</dbReference>
<comment type="function">
    <text evidence="7">Pyrophosphatase that catalyzes the hydrolysis of nucleoside triphosphates to their monophosphate derivatives, with a high preference for the non-canonical purine nucleotides XTP (xanthosine triphosphate), dITP (deoxyinosine triphosphate) and ITP. Seems to function as a house-cleaning enzyme that removes non-canonical purine nucleotides from the nucleotide pool, thus preventing their incorporation into DNA/RNA and avoiding chromosomal lesions.</text>
</comment>
<gene>
    <name evidence="9" type="ORF">ASN18_2495</name>
</gene>
<keyword evidence="4 7" id="KW-0378">Hydrolase</keyword>
<keyword evidence="3 7" id="KW-0547">Nucleotide-binding</keyword>
<comment type="similarity">
    <text evidence="1 7 8">Belongs to the HAM1 NTPase family.</text>
</comment>
<evidence type="ECO:0000256" key="2">
    <source>
        <dbReference type="ARBA" id="ARBA00022723"/>
    </source>
</evidence>
<sequence length="203" mass="21873">MNLYLATKNLGKVREINSMFAGTGIDFVSAGTIMGNVAEDGDTYHKNAFAKAMAVYEQNTTAVVAEDSGLEVDALDGAPGVFSARFASNEDGVNSSDEDNINALLDFMQDTPEPSERTARYVSVFCLMMGGKSLFFEGEIAGTIAAEPMGTSGFGYDPVFIPSGYDKTFAELGDQIKNKISHRAMAVIKLKDYLLSIDDNNKK</sequence>
<keyword evidence="2 7" id="KW-0479">Metal-binding</keyword>
<evidence type="ECO:0000256" key="4">
    <source>
        <dbReference type="ARBA" id="ARBA00022801"/>
    </source>
</evidence>
<dbReference type="Proteomes" id="UP000060487">
    <property type="component" value="Unassembled WGS sequence"/>
</dbReference>
<protein>
    <recommendedName>
        <fullName evidence="7">dITP/XTP pyrophosphatase</fullName>
        <ecNumber evidence="7">3.6.1.66</ecNumber>
    </recommendedName>
    <alternativeName>
        <fullName evidence="7">Non-canonical purine NTP pyrophosphatase</fullName>
    </alternativeName>
    <alternativeName>
        <fullName evidence="7">Non-standard purine NTP pyrophosphatase</fullName>
    </alternativeName>
    <alternativeName>
        <fullName evidence="7">Nucleoside-triphosphate diphosphatase</fullName>
    </alternativeName>
    <alternativeName>
        <fullName evidence="7">Nucleoside-triphosphate pyrophosphatase</fullName>
        <shortName evidence="7">NTPase</shortName>
    </alternativeName>
</protein>
<accession>A0ABR5SCT6</accession>
<dbReference type="InterPro" id="IPR029001">
    <property type="entry name" value="ITPase-like_fam"/>
</dbReference>
<dbReference type="RefSeq" id="WP_085053095.1">
    <property type="nucleotide sequence ID" value="NZ_LNQR01000089.1"/>
</dbReference>
<feature type="active site" description="Proton acceptor" evidence="7">
    <location>
        <position position="67"/>
    </location>
</feature>
<name>A0ABR5SCT6_9BACT</name>
<feature type="binding site" evidence="7">
    <location>
        <position position="68"/>
    </location>
    <ligand>
        <name>substrate</name>
    </ligand>
</feature>
<feature type="binding site" evidence="7">
    <location>
        <begin position="7"/>
        <end position="12"/>
    </location>
    <ligand>
        <name>substrate</name>
    </ligand>
</feature>
<evidence type="ECO:0000256" key="1">
    <source>
        <dbReference type="ARBA" id="ARBA00008023"/>
    </source>
</evidence>
<feature type="binding site" evidence="7">
    <location>
        <position position="67"/>
    </location>
    <ligand>
        <name>Mg(2+)</name>
        <dbReference type="ChEBI" id="CHEBI:18420"/>
    </ligand>
</feature>
<comment type="subunit">
    <text evidence="7">Homodimer.</text>
</comment>
<evidence type="ECO:0000313" key="10">
    <source>
        <dbReference type="Proteomes" id="UP000060487"/>
    </source>
</evidence>
<feature type="binding site" evidence="7">
    <location>
        <begin position="154"/>
        <end position="157"/>
    </location>
    <ligand>
        <name>substrate</name>
    </ligand>
</feature>
<comment type="cofactor">
    <cofactor evidence="7">
        <name>Mg(2+)</name>
        <dbReference type="ChEBI" id="CHEBI:18420"/>
    </cofactor>
    <text evidence="7">Binds 1 Mg(2+) ion per subunit.</text>
</comment>
<reference evidence="9 10" key="1">
    <citation type="submission" date="2015-11" db="EMBL/GenBank/DDBJ databases">
        <authorList>
            <person name="Lin W."/>
        </authorList>
    </citation>
    <scope>NUCLEOTIDE SEQUENCE [LARGE SCALE GENOMIC DNA]</scope>
    <source>
        <strain evidence="9 10">HCH-1</strain>
    </source>
</reference>
<proteinExistence type="inferred from homology"/>
<dbReference type="SUPFAM" id="SSF52972">
    <property type="entry name" value="ITPase-like"/>
    <property type="match status" value="1"/>
</dbReference>
<evidence type="ECO:0000256" key="8">
    <source>
        <dbReference type="RuleBase" id="RU003781"/>
    </source>
</evidence>
<keyword evidence="6 7" id="KW-0546">Nucleotide metabolism</keyword>
<feature type="binding site" evidence="7">
    <location>
        <position position="177"/>
    </location>
    <ligand>
        <name>substrate</name>
    </ligand>
</feature>
<dbReference type="PANTHER" id="PTHR11067">
    <property type="entry name" value="INOSINE TRIPHOSPHATE PYROPHOSPHATASE/HAM1 PROTEIN"/>
    <property type="match status" value="1"/>
</dbReference>
<dbReference type="HAMAP" id="MF_01405">
    <property type="entry name" value="Non_canon_purine_NTPase"/>
    <property type="match status" value="1"/>
</dbReference>
<dbReference type="Pfam" id="PF01725">
    <property type="entry name" value="Ham1p_like"/>
    <property type="match status" value="1"/>
</dbReference>
<comment type="catalytic activity">
    <reaction evidence="7">
        <text>dITP + H2O = dIMP + diphosphate + H(+)</text>
        <dbReference type="Rhea" id="RHEA:28342"/>
        <dbReference type="ChEBI" id="CHEBI:15377"/>
        <dbReference type="ChEBI" id="CHEBI:15378"/>
        <dbReference type="ChEBI" id="CHEBI:33019"/>
        <dbReference type="ChEBI" id="CHEBI:61194"/>
        <dbReference type="ChEBI" id="CHEBI:61382"/>
        <dbReference type="EC" id="3.6.1.66"/>
    </reaction>
</comment>
<dbReference type="PANTHER" id="PTHR11067:SF9">
    <property type="entry name" value="INOSINE TRIPHOSPHATE PYROPHOSPHATASE"/>
    <property type="match status" value="1"/>
</dbReference>
<dbReference type="InterPro" id="IPR020922">
    <property type="entry name" value="dITP/XTP_pyrophosphatase"/>
</dbReference>
<evidence type="ECO:0000256" key="3">
    <source>
        <dbReference type="ARBA" id="ARBA00022741"/>
    </source>
</evidence>
<dbReference type="Gene3D" id="3.90.950.10">
    <property type="match status" value="1"/>
</dbReference>
<evidence type="ECO:0000256" key="7">
    <source>
        <dbReference type="HAMAP-Rule" id="MF_01405"/>
    </source>
</evidence>
<evidence type="ECO:0000256" key="5">
    <source>
        <dbReference type="ARBA" id="ARBA00022842"/>
    </source>
</evidence>